<proteinExistence type="predicted"/>
<organism evidence="1 2">
    <name type="scientific">Rhizocola hellebori</name>
    <dbReference type="NCBI Taxonomy" id="1392758"/>
    <lineage>
        <taxon>Bacteria</taxon>
        <taxon>Bacillati</taxon>
        <taxon>Actinomycetota</taxon>
        <taxon>Actinomycetes</taxon>
        <taxon>Micromonosporales</taxon>
        <taxon>Micromonosporaceae</taxon>
        <taxon>Rhizocola</taxon>
    </lineage>
</organism>
<keyword evidence="2" id="KW-1185">Reference proteome</keyword>
<protein>
    <submittedName>
        <fullName evidence="1">Uncharacterized protein</fullName>
    </submittedName>
</protein>
<dbReference type="Proteomes" id="UP000612899">
    <property type="component" value="Unassembled WGS sequence"/>
</dbReference>
<gene>
    <name evidence="1" type="ORF">Rhe02_64590</name>
</gene>
<evidence type="ECO:0000313" key="2">
    <source>
        <dbReference type="Proteomes" id="UP000612899"/>
    </source>
</evidence>
<name>A0A8J3QF13_9ACTN</name>
<accession>A0A8J3QF13</accession>
<sequence length="281" mass="30087">MLIVSTPPLLKQLLDDAAVFPPGSAPLPEALSSHRDYRTTWYSDMVGPLLVPASQIKDLSAMLGPEEAIEVGVIADGIALGDLFRPLTPRGIVVKQVEAPVARRGEDPQPTLRRLIELLQRYAVTGFAEVPLAWGLLAALDSIAEARRDGVAISAKFRTGGLAAELFPTPMELAAVIAACAERQLPFKLTAGLHHAIRHTDPETGFTHHGFLNVLAATCLANEGAEVSEVAAILASTQPLTLLEALRRFRSEDRPLWLGFGTCSVLEPIADMQQLGLIGPS</sequence>
<dbReference type="AlphaFoldDB" id="A0A8J3QF13"/>
<comment type="caution">
    <text evidence="1">The sequence shown here is derived from an EMBL/GenBank/DDBJ whole genome shotgun (WGS) entry which is preliminary data.</text>
</comment>
<dbReference type="EMBL" id="BONY01000048">
    <property type="protein sequence ID" value="GIH08392.1"/>
    <property type="molecule type" value="Genomic_DNA"/>
</dbReference>
<reference evidence="1" key="1">
    <citation type="submission" date="2021-01" db="EMBL/GenBank/DDBJ databases">
        <title>Whole genome shotgun sequence of Rhizocola hellebori NBRC 109834.</title>
        <authorList>
            <person name="Komaki H."/>
            <person name="Tamura T."/>
        </authorList>
    </citation>
    <scope>NUCLEOTIDE SEQUENCE</scope>
    <source>
        <strain evidence="1">NBRC 109834</strain>
    </source>
</reference>
<evidence type="ECO:0000313" key="1">
    <source>
        <dbReference type="EMBL" id="GIH08392.1"/>
    </source>
</evidence>